<accession>A0ACA9QRF9</accession>
<evidence type="ECO:0000313" key="2">
    <source>
        <dbReference type="Proteomes" id="UP000789366"/>
    </source>
</evidence>
<protein>
    <submittedName>
        <fullName evidence="1">5711_t:CDS:1</fullName>
    </submittedName>
</protein>
<sequence length="178" mass="21453">EKLKKQENDLDEILKLKKENERMKDEMFKLNKMQEEEYKKIIKENNDLRQKNKIYENNEKENQNNMNQNVDLFILPCDHYFCIKCVSIIINTIPLPNSSTNIIPPPSRPYCRDEFDDEDKKLISEQIDIRHKLRNKRKERELNNIKREYAVKKIKLDNDEGSLKRKIKKSLTIEKSEA</sequence>
<dbReference type="Proteomes" id="UP000789366">
    <property type="component" value="Unassembled WGS sequence"/>
</dbReference>
<reference evidence="1" key="1">
    <citation type="submission" date="2021-06" db="EMBL/GenBank/DDBJ databases">
        <authorList>
            <person name="Kallberg Y."/>
            <person name="Tangrot J."/>
            <person name="Rosling A."/>
        </authorList>
    </citation>
    <scope>NUCLEOTIDE SEQUENCE</scope>
    <source>
        <strain evidence="1">28 12/20/2015</strain>
    </source>
</reference>
<keyword evidence="2" id="KW-1185">Reference proteome</keyword>
<feature type="non-terminal residue" evidence="1">
    <location>
        <position position="178"/>
    </location>
</feature>
<proteinExistence type="predicted"/>
<comment type="caution">
    <text evidence="1">The sequence shown here is derived from an EMBL/GenBank/DDBJ whole genome shotgun (WGS) entry which is preliminary data.</text>
</comment>
<name>A0ACA9QRF9_9GLOM</name>
<dbReference type="EMBL" id="CAJVPW010049760">
    <property type="protein sequence ID" value="CAG8763647.1"/>
    <property type="molecule type" value="Genomic_DNA"/>
</dbReference>
<organism evidence="1 2">
    <name type="scientific">Cetraspora pellucida</name>
    <dbReference type="NCBI Taxonomy" id="1433469"/>
    <lineage>
        <taxon>Eukaryota</taxon>
        <taxon>Fungi</taxon>
        <taxon>Fungi incertae sedis</taxon>
        <taxon>Mucoromycota</taxon>
        <taxon>Glomeromycotina</taxon>
        <taxon>Glomeromycetes</taxon>
        <taxon>Diversisporales</taxon>
        <taxon>Gigasporaceae</taxon>
        <taxon>Cetraspora</taxon>
    </lineage>
</organism>
<feature type="non-terminal residue" evidence="1">
    <location>
        <position position="1"/>
    </location>
</feature>
<gene>
    <name evidence="1" type="ORF">SPELUC_LOCUS15304</name>
</gene>
<evidence type="ECO:0000313" key="1">
    <source>
        <dbReference type="EMBL" id="CAG8763647.1"/>
    </source>
</evidence>